<feature type="chain" id="PRO_5001760939" description="Carboxypeptidase regulatory-like domain-containing protein" evidence="2">
    <location>
        <begin position="27"/>
        <end position="336"/>
    </location>
</feature>
<accession>A0A081NML7</accession>
<evidence type="ECO:0000256" key="2">
    <source>
        <dbReference type="SAM" id="SignalP"/>
    </source>
</evidence>
<gene>
    <name evidence="3" type="ORF">GZ78_07370</name>
</gene>
<evidence type="ECO:0000313" key="4">
    <source>
        <dbReference type="Proteomes" id="UP000028073"/>
    </source>
</evidence>
<protein>
    <recommendedName>
        <fullName evidence="5">Carboxypeptidase regulatory-like domain-containing protein</fullName>
    </recommendedName>
</protein>
<evidence type="ECO:0000256" key="1">
    <source>
        <dbReference type="SAM" id="MobiDB-lite"/>
    </source>
</evidence>
<keyword evidence="2" id="KW-0732">Signal</keyword>
<sequence length="336" mass="37714">MKKPFTLYLISALFSSICLTSLQSYGEFTESDTAKLYKTSELLLDTDPSIPTPENLLDIHNSVAIATGPNQAHEADSSKPSPTNPPDPNNLNTVVTGFAQAHGQYGQLADVEVIALEIGETVAITDEKGEFSFYYPQEQPLTLMFRHPSYHPSQTATITVKPSNGRDKKNYFTYQAISYSKIELITWTRHLPEFAPTIKDDHCQMIVTVAGKGKTLYDNEQGEAGAQLLINYWPVKKENIRFLGSEDTFHQCYYGTFPIFHTNPTCTDIRTTHDGGVFVSNIPSNNTQKYLVAAHKPAVRFSKAVFQCRKDWWEKHAPEHYYKLINLSPPNGPTAQ</sequence>
<name>A0A081NML7_9GAMM</name>
<proteinExistence type="predicted"/>
<dbReference type="EMBL" id="JOKH01000001">
    <property type="protein sequence ID" value="KEQ19690.1"/>
    <property type="molecule type" value="Genomic_DNA"/>
</dbReference>
<keyword evidence="4" id="KW-1185">Reference proteome</keyword>
<organism evidence="3 4">
    <name type="scientific">Endozoicomonas numazuensis</name>
    <dbReference type="NCBI Taxonomy" id="1137799"/>
    <lineage>
        <taxon>Bacteria</taxon>
        <taxon>Pseudomonadati</taxon>
        <taxon>Pseudomonadota</taxon>
        <taxon>Gammaproteobacteria</taxon>
        <taxon>Oceanospirillales</taxon>
        <taxon>Endozoicomonadaceae</taxon>
        <taxon>Endozoicomonas</taxon>
    </lineage>
</organism>
<dbReference type="RefSeq" id="WP_034833678.1">
    <property type="nucleotide sequence ID" value="NZ_JOKH01000001.1"/>
</dbReference>
<evidence type="ECO:0000313" key="3">
    <source>
        <dbReference type="EMBL" id="KEQ19690.1"/>
    </source>
</evidence>
<evidence type="ECO:0008006" key="5">
    <source>
        <dbReference type="Google" id="ProtNLM"/>
    </source>
</evidence>
<dbReference type="OrthoDB" id="5634787at2"/>
<comment type="caution">
    <text evidence="3">The sequence shown here is derived from an EMBL/GenBank/DDBJ whole genome shotgun (WGS) entry which is preliminary data.</text>
</comment>
<reference evidence="3 4" key="1">
    <citation type="submission" date="2014-06" db="EMBL/GenBank/DDBJ databases">
        <title>Whole Genome Sequences of Three Symbiotic Endozoicomonas Bacteria.</title>
        <authorList>
            <person name="Neave M.J."/>
            <person name="Apprill A."/>
            <person name="Voolstra C.R."/>
        </authorList>
    </citation>
    <scope>NUCLEOTIDE SEQUENCE [LARGE SCALE GENOMIC DNA]</scope>
    <source>
        <strain evidence="3 4">DSM 25634</strain>
    </source>
</reference>
<feature type="signal peptide" evidence="2">
    <location>
        <begin position="1"/>
        <end position="26"/>
    </location>
</feature>
<dbReference type="AlphaFoldDB" id="A0A081NML7"/>
<feature type="region of interest" description="Disordered" evidence="1">
    <location>
        <begin position="69"/>
        <end position="90"/>
    </location>
</feature>
<dbReference type="Proteomes" id="UP000028073">
    <property type="component" value="Unassembled WGS sequence"/>
</dbReference>